<sequence length="90" mass="9739">MTQVVTISANTAALAMEMLRPTQRKSAKTAIQENERTARLGDTERNVDSILPPSESITAVSARLSMLDNGYNNQQATLNQAVEAYLRSGG</sequence>
<dbReference type="RefSeq" id="WP_183365938.1">
    <property type="nucleotide sequence ID" value="NZ_JACIEZ010000003.1"/>
</dbReference>
<accession>A0A7W6NKB2</accession>
<dbReference type="Proteomes" id="UP000528286">
    <property type="component" value="Unassembled WGS sequence"/>
</dbReference>
<evidence type="ECO:0000313" key="1">
    <source>
        <dbReference type="EMBL" id="MBB4064688.1"/>
    </source>
</evidence>
<protein>
    <submittedName>
        <fullName evidence="1">Uncharacterized protein</fullName>
    </submittedName>
</protein>
<dbReference type="AlphaFoldDB" id="A0A7W6NKB2"/>
<organism evidence="1 2">
    <name type="scientific">Gellertiella hungarica</name>
    <dbReference type="NCBI Taxonomy" id="1572859"/>
    <lineage>
        <taxon>Bacteria</taxon>
        <taxon>Pseudomonadati</taxon>
        <taxon>Pseudomonadota</taxon>
        <taxon>Alphaproteobacteria</taxon>
        <taxon>Hyphomicrobiales</taxon>
        <taxon>Rhizobiaceae</taxon>
        <taxon>Gellertiella</taxon>
    </lineage>
</organism>
<proteinExistence type="predicted"/>
<reference evidence="1 2" key="1">
    <citation type="submission" date="2020-08" db="EMBL/GenBank/DDBJ databases">
        <title>Genomic Encyclopedia of Type Strains, Phase IV (KMG-IV): sequencing the most valuable type-strain genomes for metagenomic binning, comparative biology and taxonomic classification.</title>
        <authorList>
            <person name="Goeker M."/>
        </authorList>
    </citation>
    <scope>NUCLEOTIDE SEQUENCE [LARGE SCALE GENOMIC DNA]</scope>
    <source>
        <strain evidence="1 2">DSM 29853</strain>
    </source>
</reference>
<gene>
    <name evidence="1" type="ORF">GGR23_001875</name>
</gene>
<dbReference type="EMBL" id="JACIEZ010000003">
    <property type="protein sequence ID" value="MBB4064688.1"/>
    <property type="molecule type" value="Genomic_DNA"/>
</dbReference>
<comment type="caution">
    <text evidence="1">The sequence shown here is derived from an EMBL/GenBank/DDBJ whole genome shotgun (WGS) entry which is preliminary data.</text>
</comment>
<keyword evidence="2" id="KW-1185">Reference proteome</keyword>
<name>A0A7W6NKB2_9HYPH</name>
<evidence type="ECO:0000313" key="2">
    <source>
        <dbReference type="Proteomes" id="UP000528286"/>
    </source>
</evidence>